<evidence type="ECO:0000256" key="1">
    <source>
        <dbReference type="SAM" id="MobiDB-lite"/>
    </source>
</evidence>
<reference evidence="3 4" key="1">
    <citation type="submission" date="2019-07" db="EMBL/GenBank/DDBJ databases">
        <authorList>
            <person name="Duangmal K."/>
            <person name="Teo W.F.A."/>
        </authorList>
    </citation>
    <scope>NUCLEOTIDE SEQUENCE [LARGE SCALE GENOMIC DNA]</scope>
    <source>
        <strain evidence="3 4">TBRC 6029</strain>
    </source>
</reference>
<organism evidence="3 4">
    <name type="scientific">Amycolatopsis rhizosphaerae</name>
    <dbReference type="NCBI Taxonomy" id="2053003"/>
    <lineage>
        <taxon>Bacteria</taxon>
        <taxon>Bacillati</taxon>
        <taxon>Actinomycetota</taxon>
        <taxon>Actinomycetes</taxon>
        <taxon>Pseudonocardiales</taxon>
        <taxon>Pseudonocardiaceae</taxon>
        <taxon>Amycolatopsis</taxon>
    </lineage>
</organism>
<dbReference type="Proteomes" id="UP000320011">
    <property type="component" value="Unassembled WGS sequence"/>
</dbReference>
<keyword evidence="4" id="KW-1185">Reference proteome</keyword>
<keyword evidence="2" id="KW-0812">Transmembrane</keyword>
<feature type="transmembrane region" description="Helical" evidence="2">
    <location>
        <begin position="12"/>
        <end position="29"/>
    </location>
</feature>
<gene>
    <name evidence="3" type="ORF">FNH05_28695</name>
</gene>
<sequence>MHGEIRRSRLINMAVAIVMMVFGSGVSAVYDVGGLPPLVVSLPLTAVLLEVIRRSGLRPRITWDDHGTVEPGLLRPGARQPDRDRA</sequence>
<keyword evidence="2" id="KW-1133">Transmembrane helix</keyword>
<feature type="region of interest" description="Disordered" evidence="1">
    <location>
        <begin position="65"/>
        <end position="86"/>
    </location>
</feature>
<comment type="caution">
    <text evidence="3">The sequence shown here is derived from an EMBL/GenBank/DDBJ whole genome shotgun (WGS) entry which is preliminary data.</text>
</comment>
<dbReference type="RefSeq" id="WP_144591971.1">
    <property type="nucleotide sequence ID" value="NZ_VJWX01000401.1"/>
</dbReference>
<protein>
    <submittedName>
        <fullName evidence="3">Uncharacterized protein</fullName>
    </submittedName>
</protein>
<dbReference type="EMBL" id="VJWX01000401">
    <property type="protein sequence ID" value="TVT30982.1"/>
    <property type="molecule type" value="Genomic_DNA"/>
</dbReference>
<name>A0A558B392_9PSEU</name>
<reference evidence="3 4" key="2">
    <citation type="submission" date="2019-08" db="EMBL/GenBank/DDBJ databases">
        <title>Amycolatopsis acidicola sp. nov., isolated from peat swamp forest soil.</title>
        <authorList>
            <person name="Srisuk N."/>
        </authorList>
    </citation>
    <scope>NUCLEOTIDE SEQUENCE [LARGE SCALE GENOMIC DNA]</scope>
    <source>
        <strain evidence="3 4">TBRC 6029</strain>
    </source>
</reference>
<evidence type="ECO:0000313" key="3">
    <source>
        <dbReference type="EMBL" id="TVT30982.1"/>
    </source>
</evidence>
<dbReference type="AlphaFoldDB" id="A0A558B392"/>
<keyword evidence="2" id="KW-0472">Membrane</keyword>
<evidence type="ECO:0000313" key="4">
    <source>
        <dbReference type="Proteomes" id="UP000320011"/>
    </source>
</evidence>
<accession>A0A558B392</accession>
<evidence type="ECO:0000256" key="2">
    <source>
        <dbReference type="SAM" id="Phobius"/>
    </source>
</evidence>
<proteinExistence type="predicted"/>